<name>A0A066RHK3_9GAMM</name>
<comment type="caution">
    <text evidence="3">The sequence shown here is derived from an EMBL/GenBank/DDBJ whole genome shotgun (WGS) entry which is preliminary data.</text>
</comment>
<keyword evidence="1" id="KW-0378">Hydrolase</keyword>
<dbReference type="PANTHER" id="PTHR43546:SF9">
    <property type="entry name" value="L-ASCORBATE-6-PHOSPHATE LACTONASE ULAG-RELATED"/>
    <property type="match status" value="1"/>
</dbReference>
<dbReference type="STRING" id="1654360.EA58_20265"/>
<protein>
    <recommendedName>
        <fullName evidence="2">Metallo-beta-lactamase domain-containing protein</fullName>
    </recommendedName>
</protein>
<feature type="domain" description="Metallo-beta-lactamase" evidence="2">
    <location>
        <begin position="20"/>
        <end position="219"/>
    </location>
</feature>
<dbReference type="Gene3D" id="3.60.15.10">
    <property type="entry name" value="Ribonuclease Z/Hydroxyacylglutathione hydrolase-like"/>
    <property type="match status" value="1"/>
</dbReference>
<sequence length="257" mass="28463">MKFTQVRNATLIIDYAGKKFLIDPMLAEKGTYPGFEGTPNSHLRNPLVELPFPLETLLDVDAIIVTHTHPDHWDEVAKQVIPKDLLIFAQHEHDAAIIQQSGFTNIRVLSEHTDYDGITLSMTGGQHGSDDLMAVLGERMGEVSGVVFRHPDEQTLYIAGDTVWNAHVHNSITQFQPDVIVLNSGDAQITGLGPIIMNKEDVRSVYEAAPKATLIASHMEAVNHAVLSRPALRDYLAEQQMTDRTLVPEDGESYTFA</sequence>
<evidence type="ECO:0000313" key="3">
    <source>
        <dbReference type="EMBL" id="KDM89789.1"/>
    </source>
</evidence>
<dbReference type="Proteomes" id="UP000027192">
    <property type="component" value="Unassembled WGS sequence"/>
</dbReference>
<dbReference type="InterPro" id="IPR036866">
    <property type="entry name" value="RibonucZ/Hydroxyglut_hydro"/>
</dbReference>
<evidence type="ECO:0000259" key="2">
    <source>
        <dbReference type="Pfam" id="PF12706"/>
    </source>
</evidence>
<dbReference type="AlphaFoldDB" id="A0A066RHK3"/>
<dbReference type="Pfam" id="PF12706">
    <property type="entry name" value="Lactamase_B_2"/>
    <property type="match status" value="1"/>
</dbReference>
<dbReference type="SUPFAM" id="SSF56281">
    <property type="entry name" value="Metallo-hydrolase/oxidoreductase"/>
    <property type="match status" value="1"/>
</dbReference>
<evidence type="ECO:0000313" key="4">
    <source>
        <dbReference type="Proteomes" id="UP000027192"/>
    </source>
</evidence>
<organism evidence="3 4">
    <name type="scientific">Photobacterium galatheae</name>
    <dbReference type="NCBI Taxonomy" id="1654360"/>
    <lineage>
        <taxon>Bacteria</taxon>
        <taxon>Pseudomonadati</taxon>
        <taxon>Pseudomonadota</taxon>
        <taxon>Gammaproteobacteria</taxon>
        <taxon>Vibrionales</taxon>
        <taxon>Vibrionaceae</taxon>
        <taxon>Photobacterium</taxon>
    </lineage>
</organism>
<dbReference type="EMBL" id="JMIB01000043">
    <property type="protein sequence ID" value="KDM89789.1"/>
    <property type="molecule type" value="Genomic_DNA"/>
</dbReference>
<dbReference type="OrthoDB" id="9805728at2"/>
<dbReference type="PANTHER" id="PTHR43546">
    <property type="entry name" value="UPF0173 METAL-DEPENDENT HYDROLASE MJ1163-RELATED"/>
    <property type="match status" value="1"/>
</dbReference>
<accession>A0A066RHK3</accession>
<keyword evidence="4" id="KW-1185">Reference proteome</keyword>
<dbReference type="InterPro" id="IPR001279">
    <property type="entry name" value="Metallo-B-lactamas"/>
</dbReference>
<gene>
    <name evidence="3" type="ORF">EA58_20265</name>
</gene>
<evidence type="ECO:0000256" key="1">
    <source>
        <dbReference type="ARBA" id="ARBA00022801"/>
    </source>
</evidence>
<proteinExistence type="predicted"/>
<dbReference type="RefSeq" id="WP_036756774.1">
    <property type="nucleotide sequence ID" value="NZ_JAGSGC010000022.1"/>
</dbReference>
<reference evidence="3 4" key="1">
    <citation type="submission" date="2014-04" db="EMBL/GenBank/DDBJ databases">
        <title>Draft genome sequence of Photobacterium halotolerans S2753: a solonamide, ngercheumicin and holomycin producer.</title>
        <authorList>
            <person name="Machado H.R."/>
            <person name="Gram L."/>
        </authorList>
    </citation>
    <scope>NUCLEOTIDE SEQUENCE [LARGE SCALE GENOMIC DNA]</scope>
    <source>
        <strain evidence="3 4">S2753</strain>
    </source>
</reference>
<dbReference type="InterPro" id="IPR050114">
    <property type="entry name" value="UPF0173_UPF0282_UlaG_hydrolase"/>
</dbReference>
<dbReference type="GO" id="GO:0016787">
    <property type="term" value="F:hydrolase activity"/>
    <property type="evidence" value="ECO:0007669"/>
    <property type="project" value="UniProtKB-KW"/>
</dbReference>